<name>A0A447NFD6_SALET</name>
<organism evidence="2 3">
    <name type="scientific">Salmonella enterica subsp. enterica serovar Sanjuan</name>
    <dbReference type="NCBI Taxonomy" id="1160765"/>
    <lineage>
        <taxon>Bacteria</taxon>
        <taxon>Pseudomonadati</taxon>
        <taxon>Pseudomonadota</taxon>
        <taxon>Gammaproteobacteria</taxon>
        <taxon>Enterobacterales</taxon>
        <taxon>Enterobacteriaceae</taxon>
        <taxon>Salmonella</taxon>
    </lineage>
</organism>
<gene>
    <name evidence="2" type="ORF">NCTC7406_00086</name>
</gene>
<keyword evidence="1" id="KW-0812">Transmembrane</keyword>
<keyword evidence="1" id="KW-0472">Membrane</keyword>
<proteinExistence type="predicted"/>
<dbReference type="Proteomes" id="UP000276345">
    <property type="component" value="Chromosome"/>
</dbReference>
<evidence type="ECO:0000313" key="2">
    <source>
        <dbReference type="EMBL" id="VEA01973.1"/>
    </source>
</evidence>
<evidence type="ECO:0000313" key="3">
    <source>
        <dbReference type="Proteomes" id="UP000276345"/>
    </source>
</evidence>
<reference evidence="2 3" key="1">
    <citation type="submission" date="2018-12" db="EMBL/GenBank/DDBJ databases">
        <authorList>
            <consortium name="Pathogen Informatics"/>
        </authorList>
    </citation>
    <scope>NUCLEOTIDE SEQUENCE [LARGE SCALE GENOMIC DNA]</scope>
    <source>
        <strain evidence="2 3">NCTC7406</strain>
    </source>
</reference>
<accession>A0A447NFD6</accession>
<feature type="transmembrane region" description="Helical" evidence="1">
    <location>
        <begin position="35"/>
        <end position="57"/>
    </location>
</feature>
<dbReference type="AlphaFoldDB" id="A0A447NFD6"/>
<keyword evidence="1" id="KW-1133">Transmembrane helix</keyword>
<evidence type="ECO:0000256" key="1">
    <source>
        <dbReference type="SAM" id="Phobius"/>
    </source>
</evidence>
<protein>
    <submittedName>
        <fullName evidence="2">Uncharacterized protein</fullName>
    </submittedName>
</protein>
<sequence length="84" mass="9471">MALCLNLFVRKPGNHQHHLPIDPLFQHCMRNTQGLLLLTLMYALLLCLVARLHAYLFCAPIHVFCLRSSLISPCVGEHDAPPRG</sequence>
<dbReference type="EMBL" id="LR134142">
    <property type="protein sequence ID" value="VEA01973.1"/>
    <property type="molecule type" value="Genomic_DNA"/>
</dbReference>